<dbReference type="Proteomes" id="UP000261520">
    <property type="component" value="Unplaced"/>
</dbReference>
<dbReference type="InterPro" id="IPR000008">
    <property type="entry name" value="C2_dom"/>
</dbReference>
<dbReference type="PRINTS" id="PR00360">
    <property type="entry name" value="C2DOMAIN"/>
</dbReference>
<feature type="domain" description="C2" evidence="4">
    <location>
        <begin position="92"/>
        <end position="223"/>
    </location>
</feature>
<evidence type="ECO:0000256" key="2">
    <source>
        <dbReference type="ARBA" id="ARBA00022737"/>
    </source>
</evidence>
<sequence length="266" mass="29900">MLLFLSFQGERASLGSNNTEISKNDMFEEIKTKFMNEIDKIPLPPWALIAIAVVAALLILTCCFCIIKKCCCKKKKKKGKKGKDGMNMKNMQGGEVGLYIHNNFHCTLYGSILLTWFDLSLTIGILQAADLMSMDSGGTSDPYVRVCLLPDKKKKFDTKVHKKTLNPVFNETFVFKIPYEELGGKTLCMSVYDYDRFSKHDVIGEVKLPMNTIDLGRPIEEWRDLESADQEEVKCQTVFEKVANERAGVGLHIAHRSGAICLSSPQ</sequence>
<dbReference type="Pfam" id="PF00168">
    <property type="entry name" value="C2"/>
    <property type="match status" value="1"/>
</dbReference>
<keyword evidence="6" id="KW-1185">Reference proteome</keyword>
<keyword evidence="3" id="KW-0472">Membrane</keyword>
<evidence type="ECO:0000256" key="3">
    <source>
        <dbReference type="RuleBase" id="RU367154"/>
    </source>
</evidence>
<proteinExistence type="inferred from homology"/>
<feature type="transmembrane region" description="Helical" evidence="3">
    <location>
        <begin position="46"/>
        <end position="67"/>
    </location>
</feature>
<dbReference type="Gene3D" id="2.60.40.150">
    <property type="entry name" value="C2 domain"/>
    <property type="match status" value="1"/>
</dbReference>
<keyword evidence="2" id="KW-0677">Repeat</keyword>
<keyword evidence="3" id="KW-0812">Transmembrane</keyword>
<dbReference type="GO" id="GO:0030672">
    <property type="term" value="C:synaptic vesicle membrane"/>
    <property type="evidence" value="ECO:0007669"/>
    <property type="project" value="UniProtKB-SubCell"/>
</dbReference>
<dbReference type="GO" id="GO:0030276">
    <property type="term" value="F:clathrin binding"/>
    <property type="evidence" value="ECO:0007669"/>
    <property type="project" value="TreeGrafter"/>
</dbReference>
<dbReference type="PROSITE" id="PS50004">
    <property type="entry name" value="C2"/>
    <property type="match status" value="1"/>
</dbReference>
<protein>
    <recommendedName>
        <fullName evidence="3">Synaptotagmin</fullName>
    </recommendedName>
</protein>
<dbReference type="PANTHER" id="PTHR10024">
    <property type="entry name" value="SYNAPTOTAGMIN"/>
    <property type="match status" value="1"/>
</dbReference>
<dbReference type="PRINTS" id="PR00399">
    <property type="entry name" value="SYNAPTOTAGMN"/>
</dbReference>
<keyword evidence="3" id="KW-1133">Transmembrane helix</keyword>
<dbReference type="GO" id="GO:0005509">
    <property type="term" value="F:calcium ion binding"/>
    <property type="evidence" value="ECO:0007669"/>
    <property type="project" value="UniProtKB-UniRule"/>
</dbReference>
<dbReference type="GO" id="GO:0005544">
    <property type="term" value="F:calcium-dependent phospholipid binding"/>
    <property type="evidence" value="ECO:0007669"/>
    <property type="project" value="TreeGrafter"/>
</dbReference>
<dbReference type="GO" id="GO:0031045">
    <property type="term" value="C:dense core granule"/>
    <property type="evidence" value="ECO:0007669"/>
    <property type="project" value="TreeGrafter"/>
</dbReference>
<evidence type="ECO:0000256" key="1">
    <source>
        <dbReference type="ARBA" id="ARBA00006996"/>
    </source>
</evidence>
<dbReference type="AlphaFoldDB" id="A0A3B3Z7X7"/>
<dbReference type="SUPFAM" id="SSF49562">
    <property type="entry name" value="C2 domain (Calcium/lipid-binding domain, CaLB)"/>
    <property type="match status" value="1"/>
</dbReference>
<dbReference type="SMART" id="SM00239">
    <property type="entry name" value="C2"/>
    <property type="match status" value="1"/>
</dbReference>
<comment type="function">
    <text evidence="3">May have a regulatory role in the membrane interactions during trafficking of synaptic vesicles at the active zone of the synapse. It binds acidic phospholipids with a specificity that requires the presence of both an acidic head group and a diacyl backbone.</text>
</comment>
<dbReference type="InterPro" id="IPR001565">
    <property type="entry name" value="Synaptotagmin"/>
</dbReference>
<keyword evidence="3" id="KW-0968">Cytoplasmic vesicle</keyword>
<dbReference type="Ensembl" id="ENSPMGT00000000515.1">
    <property type="protein sequence ID" value="ENSPMGP00000000491.1"/>
    <property type="gene ID" value="ENSPMGG00000000459.1"/>
</dbReference>
<dbReference type="GO" id="GO:0048488">
    <property type="term" value="P:synaptic vesicle endocytosis"/>
    <property type="evidence" value="ECO:0007669"/>
    <property type="project" value="TreeGrafter"/>
</dbReference>
<dbReference type="FunFam" id="2.60.40.150:FF:000016">
    <property type="entry name" value="Synaptotagmin 1"/>
    <property type="match status" value="1"/>
</dbReference>
<name>A0A3B3Z7X7_9GOBI</name>
<evidence type="ECO:0000313" key="5">
    <source>
        <dbReference type="Ensembl" id="ENSPMGP00000000491.1"/>
    </source>
</evidence>
<organism evidence="5 6">
    <name type="scientific">Periophthalmus magnuspinnatus</name>
    <dbReference type="NCBI Taxonomy" id="409849"/>
    <lineage>
        <taxon>Eukaryota</taxon>
        <taxon>Metazoa</taxon>
        <taxon>Chordata</taxon>
        <taxon>Craniata</taxon>
        <taxon>Vertebrata</taxon>
        <taxon>Euteleostomi</taxon>
        <taxon>Actinopterygii</taxon>
        <taxon>Neopterygii</taxon>
        <taxon>Teleostei</taxon>
        <taxon>Neoteleostei</taxon>
        <taxon>Acanthomorphata</taxon>
        <taxon>Gobiaria</taxon>
        <taxon>Gobiiformes</taxon>
        <taxon>Gobioidei</taxon>
        <taxon>Gobiidae</taxon>
        <taxon>Oxudercinae</taxon>
        <taxon>Periophthalmus</taxon>
    </lineage>
</organism>
<keyword evidence="3" id="KW-0479">Metal-binding</keyword>
<dbReference type="GO" id="GO:0005886">
    <property type="term" value="C:plasma membrane"/>
    <property type="evidence" value="ECO:0007669"/>
    <property type="project" value="TreeGrafter"/>
</dbReference>
<evidence type="ECO:0000259" key="4">
    <source>
        <dbReference type="PROSITE" id="PS50004"/>
    </source>
</evidence>
<dbReference type="GO" id="GO:0000149">
    <property type="term" value="F:SNARE binding"/>
    <property type="evidence" value="ECO:0007669"/>
    <property type="project" value="TreeGrafter"/>
</dbReference>
<dbReference type="GO" id="GO:0030424">
    <property type="term" value="C:axon"/>
    <property type="evidence" value="ECO:0007669"/>
    <property type="project" value="TreeGrafter"/>
</dbReference>
<dbReference type="InterPro" id="IPR035892">
    <property type="entry name" value="C2_domain_sf"/>
</dbReference>
<evidence type="ECO:0000313" key="6">
    <source>
        <dbReference type="Proteomes" id="UP000261520"/>
    </source>
</evidence>
<reference evidence="5" key="1">
    <citation type="submission" date="2025-08" db="UniProtKB">
        <authorList>
            <consortium name="Ensembl"/>
        </authorList>
    </citation>
    <scope>IDENTIFICATION</scope>
</reference>
<dbReference type="GO" id="GO:0048791">
    <property type="term" value="P:calcium ion-regulated exocytosis of neurotransmitter"/>
    <property type="evidence" value="ECO:0007669"/>
    <property type="project" value="TreeGrafter"/>
</dbReference>
<accession>A0A3B3Z7X7</accession>
<dbReference type="PANTHER" id="PTHR10024:SF223">
    <property type="entry name" value="SYNAPTOTAGMIN-2"/>
    <property type="match status" value="1"/>
</dbReference>
<dbReference type="GO" id="GO:0001786">
    <property type="term" value="F:phosphatidylserine binding"/>
    <property type="evidence" value="ECO:0007669"/>
    <property type="project" value="TreeGrafter"/>
</dbReference>
<keyword evidence="3" id="KW-0106">Calcium</keyword>
<comment type="similarity">
    <text evidence="1 3">Belongs to the synaptotagmin family.</text>
</comment>
<comment type="cofactor">
    <cofactor evidence="3">
        <name>Ca(2+)</name>
        <dbReference type="ChEBI" id="CHEBI:29108"/>
    </cofactor>
    <text evidence="3">Binds 3 Ca(2+) ions per subunit. The ions are bound to the C2 domains.</text>
</comment>
<reference evidence="5" key="2">
    <citation type="submission" date="2025-09" db="UniProtKB">
        <authorList>
            <consortium name="Ensembl"/>
        </authorList>
    </citation>
    <scope>IDENTIFICATION</scope>
</reference>
<keyword evidence="3" id="KW-0770">Synapse</keyword>
<comment type="subcellular location">
    <subcellularLocation>
        <location evidence="3">Cytoplasmic vesicle</location>
        <location evidence="3">Secretory vesicle</location>
        <location evidence="3">Synaptic vesicle membrane</location>
        <topology evidence="3">Single-pass membrane protein</topology>
    </subcellularLocation>
</comment>